<name>A0A382ZKE4_9ZZZZ</name>
<proteinExistence type="predicted"/>
<evidence type="ECO:0000313" key="1">
    <source>
        <dbReference type="EMBL" id="SVD95954.1"/>
    </source>
</evidence>
<dbReference type="EMBL" id="UINC01184645">
    <property type="protein sequence ID" value="SVD95954.1"/>
    <property type="molecule type" value="Genomic_DNA"/>
</dbReference>
<organism evidence="1">
    <name type="scientific">marine metagenome</name>
    <dbReference type="NCBI Taxonomy" id="408172"/>
    <lineage>
        <taxon>unclassified sequences</taxon>
        <taxon>metagenomes</taxon>
        <taxon>ecological metagenomes</taxon>
    </lineage>
</organism>
<accession>A0A382ZKE4</accession>
<sequence>MKSALELALEKTDDLVDKNTKLSPEQVEAIDETRKEYEAKWAEQEIVLNGRIVKLQVEADPETFAEHSRQFRDEMNHVRDKIYAERDEKLEKIRRGTG</sequence>
<dbReference type="AlphaFoldDB" id="A0A382ZKE4"/>
<protein>
    <submittedName>
        <fullName evidence="1">Uncharacterized protein</fullName>
    </submittedName>
</protein>
<gene>
    <name evidence="1" type="ORF">METZ01_LOCUS448808</name>
</gene>
<reference evidence="1" key="1">
    <citation type="submission" date="2018-05" db="EMBL/GenBank/DDBJ databases">
        <authorList>
            <person name="Lanie J.A."/>
            <person name="Ng W.-L."/>
            <person name="Kazmierczak K.M."/>
            <person name="Andrzejewski T.M."/>
            <person name="Davidsen T.M."/>
            <person name="Wayne K.J."/>
            <person name="Tettelin H."/>
            <person name="Glass J.I."/>
            <person name="Rusch D."/>
            <person name="Podicherti R."/>
            <person name="Tsui H.-C.T."/>
            <person name="Winkler M.E."/>
        </authorList>
    </citation>
    <scope>NUCLEOTIDE SEQUENCE</scope>
</reference>